<keyword evidence="1" id="KW-1133">Transmembrane helix</keyword>
<accession>A0A024G1M1</accession>
<dbReference type="Pfam" id="PF01764">
    <property type="entry name" value="Lipase_3"/>
    <property type="match status" value="1"/>
</dbReference>
<dbReference type="AlphaFoldDB" id="A0A024G1M1"/>
<dbReference type="SUPFAM" id="SSF53474">
    <property type="entry name" value="alpha/beta-Hydrolases"/>
    <property type="match status" value="1"/>
</dbReference>
<evidence type="ECO:0000259" key="2">
    <source>
        <dbReference type="Pfam" id="PF01764"/>
    </source>
</evidence>
<evidence type="ECO:0000313" key="3">
    <source>
        <dbReference type="EMBL" id="CCI40555.1"/>
    </source>
</evidence>
<feature type="transmembrane region" description="Helical" evidence="1">
    <location>
        <begin position="103"/>
        <end position="124"/>
    </location>
</feature>
<dbReference type="OrthoDB" id="194358at2759"/>
<feature type="domain" description="Fungal lipase-type" evidence="2">
    <location>
        <begin position="660"/>
        <end position="816"/>
    </location>
</feature>
<name>A0A024G1M1_9STRA</name>
<feature type="transmembrane region" description="Helical" evidence="1">
    <location>
        <begin position="335"/>
        <end position="355"/>
    </location>
</feature>
<dbReference type="InParanoid" id="A0A024G1M1"/>
<protein>
    <recommendedName>
        <fullName evidence="2">Fungal lipase-type domain-containing protein</fullName>
    </recommendedName>
</protein>
<feature type="transmembrane region" description="Helical" evidence="1">
    <location>
        <begin position="307"/>
        <end position="328"/>
    </location>
</feature>
<dbReference type="EMBL" id="CAIX01000009">
    <property type="protein sequence ID" value="CCI40555.1"/>
    <property type="molecule type" value="Genomic_DNA"/>
</dbReference>
<dbReference type="InterPro" id="IPR051218">
    <property type="entry name" value="Sec_MonoDiacylglyc_Lipase"/>
</dbReference>
<feature type="transmembrane region" description="Helical" evidence="1">
    <location>
        <begin position="407"/>
        <end position="425"/>
    </location>
</feature>
<dbReference type="STRING" id="65357.A0A024G1M1"/>
<dbReference type="GO" id="GO:0006629">
    <property type="term" value="P:lipid metabolic process"/>
    <property type="evidence" value="ECO:0007669"/>
    <property type="project" value="InterPro"/>
</dbReference>
<dbReference type="InterPro" id="IPR029058">
    <property type="entry name" value="AB_hydrolase_fold"/>
</dbReference>
<gene>
    <name evidence="3" type="ORF">BN9_013390</name>
</gene>
<proteinExistence type="predicted"/>
<comment type="caution">
    <text evidence="3">The sequence shown here is derived from an EMBL/GenBank/DDBJ whole genome shotgun (WGS) entry which is preliminary data.</text>
</comment>
<reference evidence="3 4" key="1">
    <citation type="submission" date="2012-05" db="EMBL/GenBank/DDBJ databases">
        <title>Recombination and specialization in a pathogen metapopulation.</title>
        <authorList>
            <person name="Gardiner A."/>
            <person name="Kemen E."/>
            <person name="Schultz-Larsen T."/>
            <person name="MacLean D."/>
            <person name="Van Oosterhout C."/>
            <person name="Jones J.D.G."/>
        </authorList>
    </citation>
    <scope>NUCLEOTIDE SEQUENCE [LARGE SCALE GENOMIC DNA]</scope>
    <source>
        <strain evidence="3 4">Ac Nc2</strain>
    </source>
</reference>
<dbReference type="PANTHER" id="PTHR45856">
    <property type="entry name" value="ALPHA/BETA-HYDROLASES SUPERFAMILY PROTEIN"/>
    <property type="match status" value="1"/>
</dbReference>
<keyword evidence="1" id="KW-0472">Membrane</keyword>
<organism evidence="3 4">
    <name type="scientific">Albugo candida</name>
    <dbReference type="NCBI Taxonomy" id="65357"/>
    <lineage>
        <taxon>Eukaryota</taxon>
        <taxon>Sar</taxon>
        <taxon>Stramenopiles</taxon>
        <taxon>Oomycota</taxon>
        <taxon>Peronosporomycetes</taxon>
        <taxon>Albuginales</taxon>
        <taxon>Albuginaceae</taxon>
        <taxon>Albugo</taxon>
    </lineage>
</organism>
<keyword evidence="4" id="KW-1185">Reference proteome</keyword>
<evidence type="ECO:0000256" key="1">
    <source>
        <dbReference type="SAM" id="Phobius"/>
    </source>
</evidence>
<dbReference type="Gene3D" id="3.40.50.1820">
    <property type="entry name" value="alpha/beta hydrolase"/>
    <property type="match status" value="1"/>
</dbReference>
<feature type="transmembrane region" description="Helical" evidence="1">
    <location>
        <begin position="485"/>
        <end position="503"/>
    </location>
</feature>
<evidence type="ECO:0000313" key="4">
    <source>
        <dbReference type="Proteomes" id="UP000053237"/>
    </source>
</evidence>
<keyword evidence="1" id="KW-0812">Transmembrane</keyword>
<feature type="transmembrane region" description="Helical" evidence="1">
    <location>
        <begin position="437"/>
        <end position="464"/>
    </location>
</feature>
<dbReference type="Proteomes" id="UP000053237">
    <property type="component" value="Unassembled WGS sequence"/>
</dbReference>
<dbReference type="PANTHER" id="PTHR45856:SF11">
    <property type="entry name" value="FUNGAL LIPASE-LIKE DOMAIN-CONTAINING PROTEIN"/>
    <property type="match status" value="1"/>
</dbReference>
<sequence>MSWWRTLWLAEQHSRPYTRFEDSSDNEMSSGLLAAEKETEKSFRLTLTQTSEYASSELYRDNFEIQKRISHTSEHKRDGLLTKRCDNNSIRPKIRLETLSSTLATTIVWIAYIAFAFALLSPYLQSEGYLSETTAFSGDLCSEPFAWRSDQNGIPCTRIDTKRDVAVWSAKLHDVLRFGGGISLNIRTDQVKLLASRPTLLSHTDFLRLKNAFVLDFEWSLYELSDDNSTIKKQIAFESNQTAWISCLPESGCEEAKLIELPQHSFSGLQQSYLIQIRFYGRYPNLIGSRVIYKLIYPKASFEFSELLMRAILLVFTSIALPCWLISVLRFSGSWWALLSAQKWTLFLGVVLLFWQNPISLIIDSGYSTNPRLRQSVACCQAFAESFFYVGWLQLVDLQSRMRVQKFSFGISLFIITLCMALFGLNSSTTVLQACEIVYKTLFVMLGFIRLTMLLYWVFWAVQLSWKTASYLKSVPYMSTRYQQLSYRFLILESILILSYVLVMTTFRYWSLLQVWYLIGYEAFLQNAIETFLELDVGQSSLGQFIFLSIYVYLLLYVHLPPSCQQNGTKTRTTSIKIREESQFGSLSMTRPDSFCIETALWLLELAWQAYFDSPGQPSESGYGEINLEPYGFELIAQLRNAVMDTHVLIAYNATKNRLVVAFRGTSSRQNWKSNLRFHQTVLWIKSQRANRNDGCRRRLKRILSKIPLFDMALPRVHSGFWQAYMTVRSDLKRVVRLLLYEHPGVSTYVTGHSMGGTLAILAAYDFSVSFDIAVEMYNFGGPRVGNPSFVRNYNRHVPNSYRVVMDGDIVPGVPKFWGLYQHIGTEVALDLEGNLIVGPSFIEKKLQVGSKHKLATHPSRVYRSALALCFDKLVAENP</sequence>
<feature type="transmembrane region" description="Helical" evidence="1">
    <location>
        <begin position="541"/>
        <end position="560"/>
    </location>
</feature>
<dbReference type="CDD" id="cd00519">
    <property type="entry name" value="Lipase_3"/>
    <property type="match status" value="1"/>
</dbReference>
<dbReference type="InterPro" id="IPR002921">
    <property type="entry name" value="Fungal_lipase-type"/>
</dbReference>